<sequence length="20" mass="2242">MSARLPSKTHRLFLSSPLLS</sequence>
<reference evidence="1" key="1">
    <citation type="submission" date="2014-09" db="EMBL/GenBank/DDBJ databases">
        <authorList>
            <person name="Magalhaes I.L.F."/>
            <person name="Oliveira U."/>
            <person name="Santos F.R."/>
            <person name="Vidigal T.H.D.A."/>
            <person name="Brescovit A.D."/>
            <person name="Santos A.J."/>
        </authorList>
    </citation>
    <scope>NUCLEOTIDE SEQUENCE</scope>
    <source>
        <tissue evidence="1">Shoot tissue taken approximately 20 cm above the soil surface</tissue>
    </source>
</reference>
<name>A0A0A9BQ88_ARUDO</name>
<dbReference type="AlphaFoldDB" id="A0A0A9BQ88"/>
<protein>
    <submittedName>
        <fullName evidence="1">Uncharacterized protein</fullName>
    </submittedName>
</protein>
<organism evidence="1">
    <name type="scientific">Arundo donax</name>
    <name type="common">Giant reed</name>
    <name type="synonym">Donax arundinaceus</name>
    <dbReference type="NCBI Taxonomy" id="35708"/>
    <lineage>
        <taxon>Eukaryota</taxon>
        <taxon>Viridiplantae</taxon>
        <taxon>Streptophyta</taxon>
        <taxon>Embryophyta</taxon>
        <taxon>Tracheophyta</taxon>
        <taxon>Spermatophyta</taxon>
        <taxon>Magnoliopsida</taxon>
        <taxon>Liliopsida</taxon>
        <taxon>Poales</taxon>
        <taxon>Poaceae</taxon>
        <taxon>PACMAD clade</taxon>
        <taxon>Arundinoideae</taxon>
        <taxon>Arundineae</taxon>
        <taxon>Arundo</taxon>
    </lineage>
</organism>
<accession>A0A0A9BQ88</accession>
<evidence type="ECO:0000313" key="1">
    <source>
        <dbReference type="EMBL" id="JAD66104.1"/>
    </source>
</evidence>
<proteinExistence type="predicted"/>
<dbReference type="EMBL" id="GBRH01231791">
    <property type="protein sequence ID" value="JAD66104.1"/>
    <property type="molecule type" value="Transcribed_RNA"/>
</dbReference>
<reference evidence="1" key="2">
    <citation type="journal article" date="2015" name="Data Brief">
        <title>Shoot transcriptome of the giant reed, Arundo donax.</title>
        <authorList>
            <person name="Barrero R.A."/>
            <person name="Guerrero F.D."/>
            <person name="Moolhuijzen P."/>
            <person name="Goolsby J.A."/>
            <person name="Tidwell J."/>
            <person name="Bellgard S.E."/>
            <person name="Bellgard M.I."/>
        </authorList>
    </citation>
    <scope>NUCLEOTIDE SEQUENCE</scope>
    <source>
        <tissue evidence="1">Shoot tissue taken approximately 20 cm above the soil surface</tissue>
    </source>
</reference>